<protein>
    <submittedName>
        <fullName evidence="1">Uncharacterized protein</fullName>
    </submittedName>
</protein>
<dbReference type="EMBL" id="GISG01021487">
    <property type="protein sequence ID" value="MBA4618632.1"/>
    <property type="molecule type" value="Transcribed_RNA"/>
</dbReference>
<sequence length="125" mass="14022">MSAQAARTQVTVVKFGIRPICSIWSKISTPFSGKSFDANPLIMEFHEMISRSSNFSNSFCAVLTLLQLKYKLIREFTTAVSVSRCNFNNRPWAISPSSKDPNPEKHFNTQENVYELGTAPNSSIL</sequence>
<name>A0A7C8YHP3_OPUST</name>
<organism evidence="1">
    <name type="scientific">Opuntia streptacantha</name>
    <name type="common">Prickly pear cactus</name>
    <name type="synonym">Opuntia cardona</name>
    <dbReference type="NCBI Taxonomy" id="393608"/>
    <lineage>
        <taxon>Eukaryota</taxon>
        <taxon>Viridiplantae</taxon>
        <taxon>Streptophyta</taxon>
        <taxon>Embryophyta</taxon>
        <taxon>Tracheophyta</taxon>
        <taxon>Spermatophyta</taxon>
        <taxon>Magnoliopsida</taxon>
        <taxon>eudicotyledons</taxon>
        <taxon>Gunneridae</taxon>
        <taxon>Pentapetalae</taxon>
        <taxon>Caryophyllales</taxon>
        <taxon>Cactineae</taxon>
        <taxon>Cactaceae</taxon>
        <taxon>Opuntioideae</taxon>
        <taxon>Opuntia</taxon>
    </lineage>
</organism>
<proteinExistence type="predicted"/>
<dbReference type="AlphaFoldDB" id="A0A7C8YHP3"/>
<accession>A0A7C8YHP3</accession>
<reference evidence="1" key="1">
    <citation type="journal article" date="2013" name="J. Plant Res.">
        <title>Effect of fungi and light on seed germination of three Opuntia species from semiarid lands of central Mexico.</title>
        <authorList>
            <person name="Delgado-Sanchez P."/>
            <person name="Jimenez-Bremont J.F."/>
            <person name="Guerrero-Gonzalez Mde L."/>
            <person name="Flores J."/>
        </authorList>
    </citation>
    <scope>NUCLEOTIDE SEQUENCE</scope>
    <source>
        <tissue evidence="1">Cladode</tissue>
    </source>
</reference>
<evidence type="ECO:0000313" key="1">
    <source>
        <dbReference type="EMBL" id="MBA4618632.1"/>
    </source>
</evidence>
<reference evidence="1" key="2">
    <citation type="submission" date="2020-07" db="EMBL/GenBank/DDBJ databases">
        <authorList>
            <person name="Vera ALvarez R."/>
            <person name="Arias-Moreno D.M."/>
            <person name="Jimenez-Jacinto V."/>
            <person name="Jimenez-Bremont J.F."/>
            <person name="Swaminathan K."/>
            <person name="Moose S.P."/>
            <person name="Guerrero-Gonzalez M.L."/>
            <person name="Marino-Ramirez L."/>
            <person name="Landsman D."/>
            <person name="Rodriguez-Kessler M."/>
            <person name="Delgado-Sanchez P."/>
        </authorList>
    </citation>
    <scope>NUCLEOTIDE SEQUENCE</scope>
    <source>
        <tissue evidence="1">Cladode</tissue>
    </source>
</reference>